<accession>A0ABR2IRI4</accession>
<keyword evidence="1" id="KW-1133">Transmembrane helix</keyword>
<keyword evidence="1" id="KW-0812">Transmembrane</keyword>
<organism evidence="2 3">
    <name type="scientific">Tritrichomonas musculus</name>
    <dbReference type="NCBI Taxonomy" id="1915356"/>
    <lineage>
        <taxon>Eukaryota</taxon>
        <taxon>Metamonada</taxon>
        <taxon>Parabasalia</taxon>
        <taxon>Tritrichomonadida</taxon>
        <taxon>Tritrichomonadidae</taxon>
        <taxon>Tritrichomonas</taxon>
    </lineage>
</organism>
<proteinExistence type="predicted"/>
<reference evidence="2 3" key="1">
    <citation type="submission" date="2024-04" db="EMBL/GenBank/DDBJ databases">
        <title>Tritrichomonas musculus Genome.</title>
        <authorList>
            <person name="Alves-Ferreira E."/>
            <person name="Grigg M."/>
            <person name="Lorenzi H."/>
            <person name="Galac M."/>
        </authorList>
    </citation>
    <scope>NUCLEOTIDE SEQUENCE [LARGE SCALE GENOMIC DNA]</scope>
    <source>
        <strain evidence="2 3">EAF2021</strain>
    </source>
</reference>
<evidence type="ECO:0000313" key="2">
    <source>
        <dbReference type="EMBL" id="KAK8867038.1"/>
    </source>
</evidence>
<keyword evidence="3" id="KW-1185">Reference proteome</keyword>
<sequence>MLLSFIIISFSTFNFGQKKFNSSSESLSLPHIVFPYYPYQKEVISLSNEFINESSTNTSYVAASIDCNQYTTVCSTLELKPGSVFVSFPPHRHLQASNRAITEENIKQLASDLTVQGLYRDITTIEQLQKIANECPLFCLFARSNAGDLEVKLPIVERLAKLYVHRNVRFAFITEFSLYEKFARHPLTSFVFVAPSLAHSTQRGDFTLENLAEFVIKYEQPIWQELIDNPPHQVALTIVGNSLNDTRKVNDNSFDSNNYDTDDIDEDEGDFDFINKNKNLEQNKNNDQNPSFVEEFERYQAQYPMVFVNSSSDSMKAYSICKNSDRCIAAVDFRKFKSIIIPESASNTEILRYLREFNSIWSKQKTYDKISNIASNMVFLNFQIFCSCGSTILFLFGLVGLFFVDKKREIPDERKGALTKAKTK</sequence>
<evidence type="ECO:0000313" key="3">
    <source>
        <dbReference type="Proteomes" id="UP001470230"/>
    </source>
</evidence>
<comment type="caution">
    <text evidence="2">The sequence shown here is derived from an EMBL/GenBank/DDBJ whole genome shotgun (WGS) entry which is preliminary data.</text>
</comment>
<keyword evidence="1" id="KW-0472">Membrane</keyword>
<feature type="transmembrane region" description="Helical" evidence="1">
    <location>
        <begin position="382"/>
        <end position="404"/>
    </location>
</feature>
<gene>
    <name evidence="2" type="ORF">M9Y10_010007</name>
</gene>
<evidence type="ECO:0000256" key="1">
    <source>
        <dbReference type="SAM" id="Phobius"/>
    </source>
</evidence>
<name>A0ABR2IRI4_9EUKA</name>
<dbReference type="Proteomes" id="UP001470230">
    <property type="component" value="Unassembled WGS sequence"/>
</dbReference>
<protein>
    <recommendedName>
        <fullName evidence="4">Thioredoxin domain-containing protein</fullName>
    </recommendedName>
</protein>
<dbReference type="EMBL" id="JAPFFF010000015">
    <property type="protein sequence ID" value="KAK8867038.1"/>
    <property type="molecule type" value="Genomic_DNA"/>
</dbReference>
<evidence type="ECO:0008006" key="4">
    <source>
        <dbReference type="Google" id="ProtNLM"/>
    </source>
</evidence>